<keyword evidence="2" id="KW-1185">Reference proteome</keyword>
<sequence>MGLTLRVEDFVTIEQVVEQQLWGFLSENVETLVETYFWSTVLFSKAYTLILLTIWITSLPPLWLCEISTNALFVVSGGSTERLVVLPTSAADFLSNVEELINNGQTQRTEQTLASCTTVRTEYTASASTEDNYSTSDTISSSPSEVQLSFNTSLSLTATSSNNYPIPEIYDESLLEKDFSDEEIELPTNSLSERNYINPNLNLLEIYDPKACYNKFLYYHRLQTLPSPQTVGSFLHYIQEYYPMFYSNQYIKISIKPHSRFDNIFTEAHIYLPYENFIPDHIIFPPLEDLLYYSDIELKSPNNKFQTPIFTDTSLNTNGLLQPTKKLLIEETLNQNLYDIFGLSETHLTQKDGKFLNNKIKNYTSFWSSFSNLHQAGNMDMDNMDQWTMSILSIFFEWTYALSPNNNM</sequence>
<evidence type="ECO:0000313" key="1">
    <source>
        <dbReference type="EMBL" id="RIB01274.1"/>
    </source>
</evidence>
<dbReference type="Gene3D" id="3.60.10.10">
    <property type="entry name" value="Endonuclease/exonuclease/phosphatase"/>
    <property type="match status" value="1"/>
</dbReference>
<dbReference type="InterPro" id="IPR036691">
    <property type="entry name" value="Endo/exonu/phosph_ase_sf"/>
</dbReference>
<gene>
    <name evidence="1" type="ORF">C2G38_2231364</name>
</gene>
<reference evidence="1 2" key="1">
    <citation type="submission" date="2018-06" db="EMBL/GenBank/DDBJ databases">
        <title>Comparative genomics reveals the genomic features of Rhizophagus irregularis, R. cerebriforme, R. diaphanum and Gigaspora rosea, and their symbiotic lifestyle signature.</title>
        <authorList>
            <person name="Morin E."/>
            <person name="San Clemente H."/>
            <person name="Chen E.C.H."/>
            <person name="De La Providencia I."/>
            <person name="Hainaut M."/>
            <person name="Kuo A."/>
            <person name="Kohler A."/>
            <person name="Murat C."/>
            <person name="Tang N."/>
            <person name="Roy S."/>
            <person name="Loubradou J."/>
            <person name="Henrissat B."/>
            <person name="Grigoriev I.V."/>
            <person name="Corradi N."/>
            <person name="Roux C."/>
            <person name="Martin F.M."/>
        </authorList>
    </citation>
    <scope>NUCLEOTIDE SEQUENCE [LARGE SCALE GENOMIC DNA]</scope>
    <source>
        <strain evidence="1 2">DAOM 194757</strain>
    </source>
</reference>
<name>A0A397TTX9_9GLOM</name>
<evidence type="ECO:0000313" key="2">
    <source>
        <dbReference type="Proteomes" id="UP000266673"/>
    </source>
</evidence>
<proteinExistence type="predicted"/>
<organism evidence="1 2">
    <name type="scientific">Gigaspora rosea</name>
    <dbReference type="NCBI Taxonomy" id="44941"/>
    <lineage>
        <taxon>Eukaryota</taxon>
        <taxon>Fungi</taxon>
        <taxon>Fungi incertae sedis</taxon>
        <taxon>Mucoromycota</taxon>
        <taxon>Glomeromycotina</taxon>
        <taxon>Glomeromycetes</taxon>
        <taxon>Diversisporales</taxon>
        <taxon>Gigasporaceae</taxon>
        <taxon>Gigaspora</taxon>
    </lineage>
</organism>
<accession>A0A397TTX9</accession>
<dbReference type="Proteomes" id="UP000266673">
    <property type="component" value="Unassembled WGS sequence"/>
</dbReference>
<dbReference type="AlphaFoldDB" id="A0A397TTX9"/>
<dbReference type="EMBL" id="QKWP01003217">
    <property type="protein sequence ID" value="RIB01274.1"/>
    <property type="molecule type" value="Genomic_DNA"/>
</dbReference>
<dbReference type="OrthoDB" id="2489965at2759"/>
<comment type="caution">
    <text evidence="1">The sequence shown here is derived from an EMBL/GenBank/DDBJ whole genome shotgun (WGS) entry which is preliminary data.</text>
</comment>
<protein>
    <submittedName>
        <fullName evidence="1">Uncharacterized protein</fullName>
    </submittedName>
</protein>